<dbReference type="RefSeq" id="XP_066910680.1">
    <property type="nucleotide sequence ID" value="XM_067054579.1"/>
</dbReference>
<evidence type="ECO:0000313" key="6">
    <source>
        <dbReference type="Proteomes" id="UP000594262"/>
    </source>
</evidence>
<dbReference type="InterPro" id="IPR050964">
    <property type="entry name" value="Striated_Muscle_Regulatory"/>
</dbReference>
<feature type="domain" description="Ig-like" evidence="3">
    <location>
        <begin position="121"/>
        <end position="222"/>
    </location>
</feature>
<dbReference type="InterPro" id="IPR013783">
    <property type="entry name" value="Ig-like_fold"/>
</dbReference>
<feature type="domain" description="Ig-like" evidence="3">
    <location>
        <begin position="20"/>
        <end position="115"/>
    </location>
</feature>
<dbReference type="PROSITE" id="PS50853">
    <property type="entry name" value="FN3"/>
    <property type="match status" value="1"/>
</dbReference>
<accession>A0A7M5WV46</accession>
<dbReference type="SMART" id="SM00408">
    <property type="entry name" value="IGc2"/>
    <property type="match status" value="1"/>
</dbReference>
<reference evidence="5" key="1">
    <citation type="submission" date="2021-01" db="UniProtKB">
        <authorList>
            <consortium name="EnsemblMetazoa"/>
        </authorList>
    </citation>
    <scope>IDENTIFICATION</scope>
</reference>
<dbReference type="Gene3D" id="2.60.40.10">
    <property type="entry name" value="Immunoglobulins"/>
    <property type="match status" value="4"/>
</dbReference>
<dbReference type="InterPro" id="IPR007110">
    <property type="entry name" value="Ig-like_dom"/>
</dbReference>
<evidence type="ECO:0000313" key="5">
    <source>
        <dbReference type="EnsemblMetazoa" id="CLYHEMP013366.1"/>
    </source>
</evidence>
<feature type="signal peptide" evidence="2">
    <location>
        <begin position="1"/>
        <end position="18"/>
    </location>
</feature>
<dbReference type="InterPro" id="IPR003961">
    <property type="entry name" value="FN3_dom"/>
</dbReference>
<protein>
    <submittedName>
        <fullName evidence="5">Uncharacterized protein</fullName>
    </submittedName>
</protein>
<dbReference type="InterPro" id="IPR003598">
    <property type="entry name" value="Ig_sub2"/>
</dbReference>
<evidence type="ECO:0000259" key="3">
    <source>
        <dbReference type="PROSITE" id="PS50835"/>
    </source>
</evidence>
<proteinExistence type="predicted"/>
<dbReference type="CDD" id="cd00096">
    <property type="entry name" value="Ig"/>
    <property type="match status" value="1"/>
</dbReference>
<keyword evidence="1" id="KW-0677">Repeat</keyword>
<keyword evidence="6" id="KW-1185">Reference proteome</keyword>
<dbReference type="SUPFAM" id="SSF49265">
    <property type="entry name" value="Fibronectin type III"/>
    <property type="match status" value="1"/>
</dbReference>
<dbReference type="InterPro" id="IPR036179">
    <property type="entry name" value="Ig-like_dom_sf"/>
</dbReference>
<dbReference type="PROSITE" id="PS50835">
    <property type="entry name" value="IG_LIKE"/>
    <property type="match status" value="2"/>
</dbReference>
<dbReference type="SUPFAM" id="SSF48726">
    <property type="entry name" value="Immunoglobulin"/>
    <property type="match status" value="1"/>
</dbReference>
<evidence type="ECO:0000256" key="1">
    <source>
        <dbReference type="ARBA" id="ARBA00022737"/>
    </source>
</evidence>
<feature type="chain" id="PRO_5029906819" evidence="2">
    <location>
        <begin position="19"/>
        <end position="497"/>
    </location>
</feature>
<name>A0A7M5WV46_9CNID</name>
<dbReference type="SMART" id="SM00060">
    <property type="entry name" value="FN3"/>
    <property type="match status" value="2"/>
</dbReference>
<dbReference type="CDD" id="cd00063">
    <property type="entry name" value="FN3"/>
    <property type="match status" value="2"/>
</dbReference>
<keyword evidence="2" id="KW-0732">Signal</keyword>
<evidence type="ECO:0000259" key="4">
    <source>
        <dbReference type="PROSITE" id="PS50853"/>
    </source>
</evidence>
<dbReference type="InterPro" id="IPR036116">
    <property type="entry name" value="FN3_sf"/>
</dbReference>
<dbReference type="Proteomes" id="UP000594262">
    <property type="component" value="Unplaced"/>
</dbReference>
<sequence length="497" mass="55691">MEFLSSIFFLVLLNTCKAMPKANVTAETNKTMSIISLQQSTNQRLVCNVKGLPINKSFKLSWYKGNEALSKETFNNTKNEHQFQHELGKGPEASGAYRCEVRDGEGSILSSDSVIIQRDSPYLTIKESATIPVMNIRTNETKQTPFIIECAVSSFPRANVTFTRLGELLNNTNPRVEVTVTEDGDTVTYTLTLSSVTFTDAAEYFCRASNRKQGQPQKMKVGVIHLAGQECSNNLIEASKQLKCPNQEKCISTTLCGKTSHEQCKLYRCERPSTPQEAKVVRCTHNAVELQWSPDERANKYIIHVFSSYGDNYVLPTNVNRIVENGLRSNQEYTFIVEAMNDFAISDATNVLKCKTRRMEPPSRVLNTKVDRNNENEVVLRWDLPRDDGMKAAETEVIGELQYEVKYCPQQKVGQDLLQECKNVTTKETSLSLPLDVNVDVVYKFTVIPINGGGVKGEAHTTIQVIPTNDSRILKMVPSVILACLIVSLLLTSKEFL</sequence>
<dbReference type="PANTHER" id="PTHR13817:SF73">
    <property type="entry name" value="FIBRONECTIN TYPE-III DOMAIN-CONTAINING PROTEIN"/>
    <property type="match status" value="1"/>
</dbReference>
<dbReference type="AlphaFoldDB" id="A0A7M5WV46"/>
<dbReference type="Pfam" id="PF13927">
    <property type="entry name" value="Ig_3"/>
    <property type="match status" value="1"/>
</dbReference>
<evidence type="ECO:0000256" key="2">
    <source>
        <dbReference type="SAM" id="SignalP"/>
    </source>
</evidence>
<dbReference type="PANTHER" id="PTHR13817">
    <property type="entry name" value="TITIN"/>
    <property type="match status" value="1"/>
</dbReference>
<feature type="domain" description="Fibronectin type-III" evidence="4">
    <location>
        <begin position="271"/>
        <end position="362"/>
    </location>
</feature>
<dbReference type="EnsemblMetazoa" id="CLYHEMT013366.1">
    <property type="protein sequence ID" value="CLYHEMP013366.1"/>
    <property type="gene ID" value="CLYHEMG013366"/>
</dbReference>
<organism evidence="5 6">
    <name type="scientific">Clytia hemisphaerica</name>
    <dbReference type="NCBI Taxonomy" id="252671"/>
    <lineage>
        <taxon>Eukaryota</taxon>
        <taxon>Metazoa</taxon>
        <taxon>Cnidaria</taxon>
        <taxon>Hydrozoa</taxon>
        <taxon>Hydroidolina</taxon>
        <taxon>Leptothecata</taxon>
        <taxon>Obeliida</taxon>
        <taxon>Clytiidae</taxon>
        <taxon>Clytia</taxon>
    </lineage>
</organism>
<dbReference type="GeneID" id="136797991"/>